<reference evidence="2 3" key="1">
    <citation type="submission" date="2006-01" db="EMBL/GenBank/DDBJ databases">
        <title>Complete sequence of Anaeromyxobacter dehalogenans 2CP-C.</title>
        <authorList>
            <consortium name="US DOE Joint Genome Institute"/>
            <person name="Copeland A."/>
            <person name="Lucas S."/>
            <person name="Lapidus A."/>
            <person name="Barry K."/>
            <person name="Detter J.C."/>
            <person name="Glavina T."/>
            <person name="Hammon N."/>
            <person name="Israni S."/>
            <person name="Pitluck S."/>
            <person name="Brettin T."/>
            <person name="Bruce D."/>
            <person name="Han C."/>
            <person name="Tapia R."/>
            <person name="Gilna P."/>
            <person name="Kiss H."/>
            <person name="Schmutz J."/>
            <person name="Larimer F."/>
            <person name="Land M."/>
            <person name="Kyrpides N."/>
            <person name="Anderson I."/>
            <person name="Sanford R.A."/>
            <person name="Ritalahti K.M."/>
            <person name="Thomas H.S."/>
            <person name="Kirby J.R."/>
            <person name="Zhulin I.B."/>
            <person name="Loeffler F.E."/>
            <person name="Richardson P."/>
        </authorList>
    </citation>
    <scope>NUCLEOTIDE SEQUENCE [LARGE SCALE GENOMIC DNA]</scope>
    <source>
        <strain evidence="2 3">2CP-C</strain>
    </source>
</reference>
<feature type="compositionally biased region" description="Low complexity" evidence="1">
    <location>
        <begin position="522"/>
        <end position="546"/>
    </location>
</feature>
<gene>
    <name evidence="2" type="ordered locus">Adeh_0065</name>
</gene>
<organism evidence="2 3">
    <name type="scientific">Anaeromyxobacter dehalogenans (strain 2CP-C)</name>
    <dbReference type="NCBI Taxonomy" id="290397"/>
    <lineage>
        <taxon>Bacteria</taxon>
        <taxon>Pseudomonadati</taxon>
        <taxon>Myxococcota</taxon>
        <taxon>Myxococcia</taxon>
        <taxon>Myxococcales</taxon>
        <taxon>Cystobacterineae</taxon>
        <taxon>Anaeromyxobacteraceae</taxon>
        <taxon>Anaeromyxobacter</taxon>
    </lineage>
</organism>
<feature type="region of interest" description="Disordered" evidence="1">
    <location>
        <begin position="598"/>
        <end position="621"/>
    </location>
</feature>
<feature type="compositionally biased region" description="Pro residues" evidence="1">
    <location>
        <begin position="442"/>
        <end position="451"/>
    </location>
</feature>
<evidence type="ECO:0000256" key="1">
    <source>
        <dbReference type="SAM" id="MobiDB-lite"/>
    </source>
</evidence>
<dbReference type="eggNOG" id="COG3266">
    <property type="taxonomic scope" value="Bacteria"/>
</dbReference>
<feature type="compositionally biased region" description="Low complexity" evidence="1">
    <location>
        <begin position="660"/>
        <end position="674"/>
    </location>
</feature>
<dbReference type="InterPro" id="IPR054251">
    <property type="entry name" value="DUF6982"/>
</dbReference>
<evidence type="ECO:0000313" key="3">
    <source>
        <dbReference type="Proteomes" id="UP000001935"/>
    </source>
</evidence>
<feature type="region of interest" description="Disordered" evidence="1">
    <location>
        <begin position="1"/>
        <end position="419"/>
    </location>
</feature>
<feature type="region of interest" description="Disordered" evidence="1">
    <location>
        <begin position="522"/>
        <end position="578"/>
    </location>
</feature>
<dbReference type="OrthoDB" id="5526833at2"/>
<accession>Q2IM12</accession>
<dbReference type="STRING" id="290397.Adeh_0065"/>
<feature type="compositionally biased region" description="Low complexity" evidence="1">
    <location>
        <begin position="300"/>
        <end position="316"/>
    </location>
</feature>
<feature type="compositionally biased region" description="Low complexity" evidence="1">
    <location>
        <begin position="856"/>
        <end position="868"/>
    </location>
</feature>
<protein>
    <submittedName>
        <fullName evidence="2">Uncharacterized protein</fullName>
    </submittedName>
</protein>
<sequence length="1024" mass="105000">MPDPRSALKEFRQLDRKRLSEGLTAEEERRHAELRDLVEPELQAGPGSGFDVGAAAERLRASLEPAGLRRAPAEAPPEPPAAEAGPEPLFEDVAPDAGLADAFEGQPFEALEVDAPEAPAWDAAEQPAAPAAAEGWDPNAQPYDPNAAQAWDPNAQPYDPNAPQAWDPNAQPYDPNAAQAWDPNAQPYDPNAAQAWDPNAQPYDPNAPQAWDPNAQPYDPNAPQAWDPNAQPYDPNAAQAWDPNAQPYDPNAPQAWDPNAQPYDPSAAQAWDPNAQPYDPSAAQAWDPNAQPYDPNAPQAWDPNAPAYDADAAQPAWNPDATATFGAPEPPPPVESPRSDAAPADEAWTTPADEPETVDLATEAMIEELEPLSADAMALEGDPSAELPAPLAGGDAAALPPDGWEVTAPPPPAPEGAVLGEYDEAGAAPVALSPEGLGAEPAPEPLPPGAPPELGEYDDTSGFAAPPEEGALELATAGAEPAAEAGWAEEVALDQGFELESGGSFDAAAEATVPEWAREAELPPWDAPPADAGDAGGLDLAGELPVEPAPEPLAVPEEMGAAGEDGEPLALEPTLDLGAPVDPTLELAELAEPAAGAGIAAGEDPFALREPDPEPAGGRDLSALDFAAGELGEDADAWAAAEAPTEAPAPFTLGDVGPQAEPLAGPEPEAELPAWDAGAAPALELEPSRWGAGMADVERDVADAPIEAADPSALLAEAAEALPPLELDGPAAPAPDAVAEAAPDAAASLAGALLDAGAEPPPAIDDLLGAEVSSQDASVEPAELADLADLAELAAVPPPDADDLPTLDGEDILEEIPADELVPLPPDEVAGDVEPGAPPLAEAAVAAPVPEPAPGPEDAGVPAPAPAAAASIPAPDLEPLPVEEVSFTPPPVVEAAPPPPGGWEVPGAHRVVIHTLEGLVRRGVIEDAALDAPALDLVAQGPLPERIPTDKVKAIFFMLAPGEAAPAAEGKRVRVTFRDGRQVAGFSPDYREDGPGFFMVPADTRTSTARIWIYRSAVRQVAVS</sequence>
<dbReference type="HOGENOM" id="CLU_288154_0_0_7"/>
<feature type="region of interest" description="Disordered" evidence="1">
    <location>
        <begin position="432"/>
        <end position="466"/>
    </location>
</feature>
<feature type="region of interest" description="Disordered" evidence="1">
    <location>
        <begin position="648"/>
        <end position="681"/>
    </location>
</feature>
<feature type="compositionally biased region" description="Basic and acidic residues" evidence="1">
    <location>
        <begin position="1"/>
        <end position="38"/>
    </location>
</feature>
<feature type="compositionally biased region" description="Low complexity" evidence="1">
    <location>
        <begin position="387"/>
        <end position="403"/>
    </location>
</feature>
<evidence type="ECO:0000313" key="2">
    <source>
        <dbReference type="EMBL" id="ABC79843.1"/>
    </source>
</evidence>
<feature type="compositionally biased region" description="Low complexity" evidence="1">
    <location>
        <begin position="116"/>
        <end position="140"/>
    </location>
</feature>
<dbReference type="KEGG" id="ade:Adeh_0065"/>
<dbReference type="RefSeq" id="WP_011419126.1">
    <property type="nucleotide sequence ID" value="NC_007760.1"/>
</dbReference>
<feature type="region of interest" description="Disordered" evidence="1">
    <location>
        <begin position="848"/>
        <end position="868"/>
    </location>
</feature>
<dbReference type="EMBL" id="CP000251">
    <property type="protein sequence ID" value="ABC79843.1"/>
    <property type="molecule type" value="Genomic_DNA"/>
</dbReference>
<proteinExistence type="predicted"/>
<name>Q2IM12_ANADE</name>
<dbReference type="Proteomes" id="UP000001935">
    <property type="component" value="Chromosome"/>
</dbReference>
<dbReference type="Pfam" id="PF22478">
    <property type="entry name" value="DUF6982"/>
    <property type="match status" value="1"/>
</dbReference>
<dbReference type="AlphaFoldDB" id="Q2IM12"/>